<sequence length="67" mass="7974">MLKFTFSVTRRLAKVVVVYAHYFSVRRLGFSYFTSDDHRLPYTHIYAWRYTALLQPKLNALCEIEGL</sequence>
<dbReference type="EMBL" id="GAIX01000979">
    <property type="protein sequence ID" value="JAA91581.1"/>
    <property type="molecule type" value="Transcribed_RNA"/>
</dbReference>
<proteinExistence type="predicted"/>
<protein>
    <submittedName>
        <fullName evidence="1">Uncharacterized protein</fullName>
    </submittedName>
</protein>
<name>S4PFV2_9NEOP</name>
<evidence type="ECO:0000313" key="1">
    <source>
        <dbReference type="EMBL" id="JAA91581.1"/>
    </source>
</evidence>
<reference evidence="1" key="1">
    <citation type="journal article" date="2013" name="BMC Genomics">
        <title>Unscrambling butterfly oogenesis.</title>
        <authorList>
            <person name="Carter J.M."/>
            <person name="Baker S.C."/>
            <person name="Pink R."/>
            <person name="Carter D.R."/>
            <person name="Collins A."/>
            <person name="Tomlin J."/>
            <person name="Gibbs M."/>
            <person name="Breuker C.J."/>
        </authorList>
    </citation>
    <scope>NUCLEOTIDE SEQUENCE</scope>
    <source>
        <tissue evidence="1">Ovary</tissue>
    </source>
</reference>
<accession>S4PFV2</accession>
<reference evidence="1" key="2">
    <citation type="submission" date="2013-05" db="EMBL/GenBank/DDBJ databases">
        <authorList>
            <person name="Carter J.-M."/>
            <person name="Baker S.C."/>
            <person name="Pink R."/>
            <person name="Carter D.R.F."/>
            <person name="Collins A."/>
            <person name="Tomlin J."/>
            <person name="Gibbs M."/>
            <person name="Breuker C.J."/>
        </authorList>
    </citation>
    <scope>NUCLEOTIDE SEQUENCE</scope>
    <source>
        <tissue evidence="1">Ovary</tissue>
    </source>
</reference>
<organism evidence="1">
    <name type="scientific">Pararge aegeria</name>
    <name type="common">speckled wood butterfly</name>
    <dbReference type="NCBI Taxonomy" id="116150"/>
    <lineage>
        <taxon>Eukaryota</taxon>
        <taxon>Metazoa</taxon>
        <taxon>Ecdysozoa</taxon>
        <taxon>Arthropoda</taxon>
        <taxon>Hexapoda</taxon>
        <taxon>Insecta</taxon>
        <taxon>Pterygota</taxon>
        <taxon>Neoptera</taxon>
        <taxon>Endopterygota</taxon>
        <taxon>Lepidoptera</taxon>
        <taxon>Glossata</taxon>
        <taxon>Ditrysia</taxon>
        <taxon>Papilionoidea</taxon>
        <taxon>Nymphalidae</taxon>
        <taxon>Satyrinae</taxon>
        <taxon>Satyrini</taxon>
        <taxon>Parargina</taxon>
        <taxon>Pararge</taxon>
    </lineage>
</organism>
<dbReference type="AlphaFoldDB" id="S4PFV2"/>